<feature type="compositionally biased region" description="Basic and acidic residues" evidence="7">
    <location>
        <begin position="301"/>
        <end position="338"/>
    </location>
</feature>
<feature type="domain" description="Concentrative nucleoside transporter N-terminal" evidence="9">
    <location>
        <begin position="515"/>
        <end position="587"/>
    </location>
</feature>
<dbReference type="Pfam" id="PF01773">
    <property type="entry name" value="Nucleos_tra2_N"/>
    <property type="match status" value="1"/>
</dbReference>
<dbReference type="InterPro" id="IPR018270">
    <property type="entry name" value="C_nuclsd_transpt_met_bac"/>
</dbReference>
<keyword evidence="13" id="KW-1185">Reference proteome</keyword>
<dbReference type="Pfam" id="PF07662">
    <property type="entry name" value="Nucleos_tra2_C"/>
    <property type="match status" value="1"/>
</dbReference>
<feature type="transmembrane region" description="Helical" evidence="8">
    <location>
        <begin position="627"/>
        <end position="650"/>
    </location>
</feature>
<evidence type="ECO:0000256" key="2">
    <source>
        <dbReference type="ARBA" id="ARBA00009033"/>
    </source>
</evidence>
<dbReference type="GO" id="GO:0005886">
    <property type="term" value="C:plasma membrane"/>
    <property type="evidence" value="ECO:0007669"/>
    <property type="project" value="UniProtKB-SubCell"/>
</dbReference>
<evidence type="ECO:0000256" key="8">
    <source>
        <dbReference type="SAM" id="Phobius"/>
    </source>
</evidence>
<evidence type="ECO:0000259" key="11">
    <source>
        <dbReference type="Pfam" id="PF07670"/>
    </source>
</evidence>
<feature type="transmembrane region" description="Helical" evidence="8">
    <location>
        <begin position="753"/>
        <end position="774"/>
    </location>
</feature>
<dbReference type="GO" id="GO:0015390">
    <property type="term" value="F:purine-specific nucleoside:sodium symporter activity"/>
    <property type="evidence" value="ECO:0007669"/>
    <property type="project" value="TreeGrafter"/>
</dbReference>
<feature type="transmembrane region" description="Helical" evidence="8">
    <location>
        <begin position="534"/>
        <end position="554"/>
    </location>
</feature>
<keyword evidence="6 8" id="KW-0472">Membrane</keyword>
<dbReference type="InterPro" id="IPR002668">
    <property type="entry name" value="CNT_N_dom"/>
</dbReference>
<keyword evidence="5 8" id="KW-1133">Transmembrane helix</keyword>
<accession>A0A2I0UK40</accession>
<feature type="domain" description="Nucleoside transporter/FeoB GTPase Gate" evidence="11">
    <location>
        <begin position="595"/>
        <end position="693"/>
    </location>
</feature>
<dbReference type="OrthoDB" id="6075923at2759"/>
<evidence type="ECO:0000256" key="1">
    <source>
        <dbReference type="ARBA" id="ARBA00004651"/>
    </source>
</evidence>
<evidence type="ECO:0000313" key="12">
    <source>
        <dbReference type="EMBL" id="PKU46368.1"/>
    </source>
</evidence>
<reference evidence="13" key="2">
    <citation type="submission" date="2017-12" db="EMBL/GenBank/DDBJ databases">
        <title>Genome sequence of the Bar-tailed Godwit (Limosa lapponica baueri).</title>
        <authorList>
            <person name="Lima N.C.B."/>
            <person name="Parody-Merino A.M."/>
            <person name="Battley P.F."/>
            <person name="Fidler A.E."/>
            <person name="Prosdocimi F."/>
        </authorList>
    </citation>
    <scope>NUCLEOTIDE SEQUENCE [LARGE SCALE GENOMIC DNA]</scope>
</reference>
<feature type="transmembrane region" description="Helical" evidence="8">
    <location>
        <begin position="414"/>
        <end position="435"/>
    </location>
</feature>
<evidence type="ECO:0000256" key="7">
    <source>
        <dbReference type="SAM" id="MobiDB-lite"/>
    </source>
</evidence>
<dbReference type="GO" id="GO:0015860">
    <property type="term" value="P:purine nucleoside transmembrane transport"/>
    <property type="evidence" value="ECO:0007669"/>
    <property type="project" value="TreeGrafter"/>
</dbReference>
<reference evidence="13" key="1">
    <citation type="submission" date="2017-11" db="EMBL/GenBank/DDBJ databases">
        <authorList>
            <person name="Lima N.C."/>
            <person name="Parody-Merino A.M."/>
            <person name="Battley P.F."/>
            <person name="Fidler A.E."/>
            <person name="Prosdocimi F."/>
        </authorList>
    </citation>
    <scope>NUCLEOTIDE SEQUENCE [LARGE SCALE GENOMIC DNA]</scope>
</reference>
<sequence>MKFNKGKCRVLHLGRSNPIHQYRLGADLLESSSEEKDLGILVDKRMTMSQQCALVAKKANGILGCIRKSVASRLEKVILPLYSALVRPHLEYYVQFWAPQFKKDRKLLDRVQRRATMMIKGVEHLSYEERLRYLGLFSLEKRRLRWDLINAYKYLKVELRNPYTDKEKILTQEDWTYKEAKELSNITAGKKKITVNPYRRYQGKPEVPAEKEVMWTAGKFAVLCKNVYPHCASECDSASPWTTVSRVLHMELKETTRDHSGVQNLAFQNDSEGVDVTHPKGLGDNSQRIKNSQNKKTVHTNQEEERVNIESDVHENKRDSSDLHENKHDSADDEQPHLKGHLEKKYDKACDFYKKHKTRIHYVIYGILITEPYRLIVIANVCQRKCDICQHALQSYSDTLLCAFANYPANLTDIHILVSVTAYLIVLTVACSLNFQRALPLFIITVLAIFFICWDFLIAKYEDRIAALFSLRERYLEEHWFWIKWVLYAALIITIICWLIFDTAKQGSQHLISFCGLVLYVLLMFIFSKYPTKVAWRTVFSGIGMQFILGLLILRTEVGFDMFNWLGNQIQTFLEYSDTGAKFVFGENYTDHFFAFKVLPIVVFFSTVMSMLYHIGFMQWLVGKVGWIMQIFMVTTPVESLVAAGNIFVGQTETPLMVRPYLPYLTKSELHTIMTAGFATIAGSVLGAYISFGVSASHLLTASVMSAPAALATSKLFWPETEKPTVTLKSGLQMVKSESKNLLEAASQGASTSILLVANIAVNLISFLALLAFIDSALSWVGNLFDYPELNFENICAYVFMPFSFMMGIDWEDSFIVGGLLGYKTFFNEFVAYERLSKLIHNREKGGSMYVNGVKQYMTVRSEVIATYALCGFANFASLGLVIGGLTSIAPSKKSEIAGGAFRAMIAGTVACFMTACVAGMLTTPGLEVPCHILLGNVFNSTDFPANSTKLVECCQQLFTRLLQRQELALFSPESMLSKCFKDAKALNSEVKPSIISIK</sequence>
<dbReference type="InterPro" id="IPR011642">
    <property type="entry name" value="Gate_dom"/>
</dbReference>
<dbReference type="Pfam" id="PF07670">
    <property type="entry name" value="Gate"/>
    <property type="match status" value="1"/>
</dbReference>
<dbReference type="PANTHER" id="PTHR10590">
    <property type="entry name" value="SODIUM/NUCLEOSIDE COTRANSPORTER"/>
    <property type="match status" value="1"/>
</dbReference>
<comment type="similarity">
    <text evidence="2">Belongs to the concentrative nucleoside transporter (CNT) (TC 2.A.41) family.</text>
</comment>
<dbReference type="PANTHER" id="PTHR10590:SF4">
    <property type="entry name" value="SOLUTE CARRIER FAMILY 28 MEMBER 3"/>
    <property type="match status" value="1"/>
</dbReference>
<organism evidence="12 13">
    <name type="scientific">Limosa lapponica baueri</name>
    <dbReference type="NCBI Taxonomy" id="1758121"/>
    <lineage>
        <taxon>Eukaryota</taxon>
        <taxon>Metazoa</taxon>
        <taxon>Chordata</taxon>
        <taxon>Craniata</taxon>
        <taxon>Vertebrata</taxon>
        <taxon>Euteleostomi</taxon>
        <taxon>Archelosauria</taxon>
        <taxon>Archosauria</taxon>
        <taxon>Dinosauria</taxon>
        <taxon>Saurischia</taxon>
        <taxon>Theropoda</taxon>
        <taxon>Coelurosauria</taxon>
        <taxon>Aves</taxon>
        <taxon>Neognathae</taxon>
        <taxon>Neoaves</taxon>
        <taxon>Charadriiformes</taxon>
        <taxon>Scolopacidae</taxon>
        <taxon>Limosa</taxon>
    </lineage>
</organism>
<protein>
    <submittedName>
        <fullName evidence="12">Solute carrier family 28 member 3</fullName>
    </submittedName>
</protein>
<feature type="transmembrane region" description="Helical" evidence="8">
    <location>
        <begin position="480"/>
        <end position="501"/>
    </location>
</feature>
<dbReference type="AlphaFoldDB" id="A0A2I0UK40"/>
<feature type="transmembrane region" description="Helical" evidence="8">
    <location>
        <begin position="865"/>
        <end position="889"/>
    </location>
</feature>
<dbReference type="InterPro" id="IPR011657">
    <property type="entry name" value="CNT_C_dom"/>
</dbReference>
<feature type="transmembrane region" description="Helical" evidence="8">
    <location>
        <begin position="507"/>
        <end position="527"/>
    </location>
</feature>
<dbReference type="InterPro" id="IPR008276">
    <property type="entry name" value="C_nuclsd_transpt"/>
</dbReference>
<dbReference type="Proteomes" id="UP000233556">
    <property type="component" value="Unassembled WGS sequence"/>
</dbReference>
<evidence type="ECO:0000313" key="13">
    <source>
        <dbReference type="Proteomes" id="UP000233556"/>
    </source>
</evidence>
<dbReference type="GO" id="GO:0015864">
    <property type="term" value="P:pyrimidine nucleoside transport"/>
    <property type="evidence" value="ECO:0007669"/>
    <property type="project" value="TreeGrafter"/>
</dbReference>
<evidence type="ECO:0000256" key="5">
    <source>
        <dbReference type="ARBA" id="ARBA00022989"/>
    </source>
</evidence>
<keyword evidence="3" id="KW-1003">Cell membrane</keyword>
<feature type="transmembrane region" description="Helical" evidence="8">
    <location>
        <begin position="670"/>
        <end position="692"/>
    </location>
</feature>
<feature type="domain" description="Concentrative nucleoside transporter C-terminal" evidence="10">
    <location>
        <begin position="698"/>
        <end position="920"/>
    </location>
</feature>
<gene>
    <name evidence="12" type="ORF">llap_3346</name>
</gene>
<evidence type="ECO:0000256" key="6">
    <source>
        <dbReference type="ARBA" id="ARBA00023136"/>
    </source>
</evidence>
<feature type="compositionally biased region" description="Polar residues" evidence="7">
    <location>
        <begin position="284"/>
        <end position="295"/>
    </location>
</feature>
<feature type="transmembrane region" description="Helical" evidence="8">
    <location>
        <begin position="441"/>
        <end position="459"/>
    </location>
</feature>
<evidence type="ECO:0000259" key="9">
    <source>
        <dbReference type="Pfam" id="PF01773"/>
    </source>
</evidence>
<evidence type="ECO:0000256" key="3">
    <source>
        <dbReference type="ARBA" id="ARBA00022475"/>
    </source>
</evidence>
<dbReference type="EMBL" id="KZ505714">
    <property type="protein sequence ID" value="PKU46368.1"/>
    <property type="molecule type" value="Genomic_DNA"/>
</dbReference>
<evidence type="ECO:0000256" key="4">
    <source>
        <dbReference type="ARBA" id="ARBA00022692"/>
    </source>
</evidence>
<evidence type="ECO:0000259" key="10">
    <source>
        <dbReference type="Pfam" id="PF07662"/>
    </source>
</evidence>
<feature type="region of interest" description="Disordered" evidence="7">
    <location>
        <begin position="268"/>
        <end position="338"/>
    </location>
</feature>
<dbReference type="PRINTS" id="PR01345">
    <property type="entry name" value="CERVTRCPTASE"/>
</dbReference>
<feature type="transmembrane region" description="Helical" evidence="8">
    <location>
        <begin position="901"/>
        <end position="922"/>
    </location>
</feature>
<dbReference type="NCBIfam" id="TIGR00804">
    <property type="entry name" value="nupC"/>
    <property type="match status" value="1"/>
</dbReference>
<keyword evidence="4 8" id="KW-0812">Transmembrane</keyword>
<proteinExistence type="inferred from homology"/>
<comment type="subcellular location">
    <subcellularLocation>
        <location evidence="1">Cell membrane</location>
        <topology evidence="1">Multi-pass membrane protein</topology>
    </subcellularLocation>
</comment>
<feature type="transmembrane region" description="Helical" evidence="8">
    <location>
        <begin position="593"/>
        <end position="615"/>
    </location>
</feature>
<name>A0A2I0UK40_LIMLA</name>
<dbReference type="GO" id="GO:0015389">
    <property type="term" value="F:pyrimidine- and adenosine-specific:sodium symporter activity"/>
    <property type="evidence" value="ECO:0007669"/>
    <property type="project" value="TreeGrafter"/>
</dbReference>